<accession>A0A8J6K5F6</accession>
<protein>
    <submittedName>
        <fullName evidence="2">Uncharacterized protein</fullName>
    </submittedName>
</protein>
<evidence type="ECO:0000313" key="3">
    <source>
        <dbReference type="Proteomes" id="UP000770717"/>
    </source>
</evidence>
<dbReference type="AlphaFoldDB" id="A0A8J6K5F6"/>
<keyword evidence="1" id="KW-0812">Transmembrane</keyword>
<proteinExistence type="predicted"/>
<keyword evidence="1" id="KW-1133">Transmembrane helix</keyword>
<keyword evidence="1" id="KW-0472">Membrane</keyword>
<evidence type="ECO:0000256" key="1">
    <source>
        <dbReference type="SAM" id="Phobius"/>
    </source>
</evidence>
<dbReference type="Proteomes" id="UP000770717">
    <property type="component" value="Unassembled WGS sequence"/>
</dbReference>
<feature type="transmembrane region" description="Helical" evidence="1">
    <location>
        <begin position="37"/>
        <end position="58"/>
    </location>
</feature>
<gene>
    <name evidence="2" type="ORF">GDO78_012835</name>
</gene>
<sequence length="101" mass="11100">MSQWKPKPKDAAMVCIRVICPTSICCSTDTPSHVIPLAGWLLSVVLCLLPLSGQSFVVRSTDPLSQRHIVSLSDRHLCPLTGRSVNLLLNSLNLLEIFSIF</sequence>
<organism evidence="2 3">
    <name type="scientific">Eleutherodactylus coqui</name>
    <name type="common">Puerto Rican coqui</name>
    <dbReference type="NCBI Taxonomy" id="57060"/>
    <lineage>
        <taxon>Eukaryota</taxon>
        <taxon>Metazoa</taxon>
        <taxon>Chordata</taxon>
        <taxon>Craniata</taxon>
        <taxon>Vertebrata</taxon>
        <taxon>Euteleostomi</taxon>
        <taxon>Amphibia</taxon>
        <taxon>Batrachia</taxon>
        <taxon>Anura</taxon>
        <taxon>Neobatrachia</taxon>
        <taxon>Hyloidea</taxon>
        <taxon>Eleutherodactylidae</taxon>
        <taxon>Eleutherodactylinae</taxon>
        <taxon>Eleutherodactylus</taxon>
        <taxon>Eleutherodactylus</taxon>
    </lineage>
</organism>
<reference evidence="2" key="1">
    <citation type="thesis" date="2020" institute="ProQuest LLC" country="789 East Eisenhower Parkway, Ann Arbor, MI, USA">
        <title>Comparative Genomics and Chromosome Evolution.</title>
        <authorList>
            <person name="Mudd A.B."/>
        </authorList>
    </citation>
    <scope>NUCLEOTIDE SEQUENCE</scope>
    <source>
        <strain evidence="2">HN-11 Male</strain>
        <tissue evidence="2">Kidney and liver</tissue>
    </source>
</reference>
<evidence type="ECO:0000313" key="2">
    <source>
        <dbReference type="EMBL" id="KAG9479375.1"/>
    </source>
</evidence>
<comment type="caution">
    <text evidence="2">The sequence shown here is derived from an EMBL/GenBank/DDBJ whole genome shotgun (WGS) entry which is preliminary data.</text>
</comment>
<keyword evidence="3" id="KW-1185">Reference proteome</keyword>
<name>A0A8J6K5F6_ELECQ</name>
<dbReference type="EMBL" id="WNTK01000008">
    <property type="protein sequence ID" value="KAG9479375.1"/>
    <property type="molecule type" value="Genomic_DNA"/>
</dbReference>